<keyword evidence="4" id="KW-1185">Reference proteome</keyword>
<dbReference type="AlphaFoldDB" id="A0AA86R6B3"/>
<dbReference type="EMBL" id="CATOUU010001068">
    <property type="protein sequence ID" value="CAI9970222.1"/>
    <property type="molecule type" value="Genomic_DNA"/>
</dbReference>
<dbReference type="GO" id="GO:0003677">
    <property type="term" value="F:DNA binding"/>
    <property type="evidence" value="ECO:0007669"/>
    <property type="project" value="UniProtKB-KW"/>
</dbReference>
<evidence type="ECO:0000313" key="2">
    <source>
        <dbReference type="EMBL" id="CAI9970222.1"/>
    </source>
</evidence>
<dbReference type="InterPro" id="IPR001005">
    <property type="entry name" value="SANT/Myb"/>
</dbReference>
<dbReference type="Proteomes" id="UP001642409">
    <property type="component" value="Unassembled WGS sequence"/>
</dbReference>
<evidence type="ECO:0000313" key="3">
    <source>
        <dbReference type="EMBL" id="CAL6009944.1"/>
    </source>
</evidence>
<dbReference type="PROSITE" id="PS50090">
    <property type="entry name" value="MYB_LIKE"/>
    <property type="match status" value="1"/>
</dbReference>
<feature type="domain" description="Myb-like" evidence="1">
    <location>
        <begin position="4"/>
        <end position="57"/>
    </location>
</feature>
<dbReference type="SMART" id="SM00717">
    <property type="entry name" value="SANT"/>
    <property type="match status" value="1"/>
</dbReference>
<organism evidence="2">
    <name type="scientific">Hexamita inflata</name>
    <dbReference type="NCBI Taxonomy" id="28002"/>
    <lineage>
        <taxon>Eukaryota</taxon>
        <taxon>Metamonada</taxon>
        <taxon>Diplomonadida</taxon>
        <taxon>Hexamitidae</taxon>
        <taxon>Hexamitinae</taxon>
        <taxon>Hexamita</taxon>
    </lineage>
</organism>
<dbReference type="SUPFAM" id="SSF46689">
    <property type="entry name" value="Homeodomain-like"/>
    <property type="match status" value="1"/>
</dbReference>
<keyword evidence="2" id="KW-0238">DNA-binding</keyword>
<sequence length="197" mass="23886">MMKREREQYTPWSDEDIRKLLAVTEIYLDNKINWQKVVEHFPNRTVLQCKSFYNNKMRKYVFDCQDGVPIPNLDLVQYCYVYYITRYKNDSESLDMKCKRIMAEACYEDIFPTMMLVMKNELNYKYNKKLLVGTREFLIYHFLQVDTFNNLFQAVDNIKIQGINVSKQQWATFCEYIETFKPQQFLNKIDEFLAKIL</sequence>
<evidence type="ECO:0000259" key="1">
    <source>
        <dbReference type="PROSITE" id="PS50090"/>
    </source>
</evidence>
<dbReference type="CDD" id="cd00167">
    <property type="entry name" value="SANT"/>
    <property type="match status" value="1"/>
</dbReference>
<gene>
    <name evidence="3" type="ORF">HINF_LOCUS21848</name>
    <name evidence="2" type="ORF">HINF_LOCUS57867</name>
</gene>
<name>A0AA86R6B3_9EUKA</name>
<comment type="caution">
    <text evidence="2">The sequence shown here is derived from an EMBL/GenBank/DDBJ whole genome shotgun (WGS) entry which is preliminary data.</text>
</comment>
<evidence type="ECO:0000313" key="4">
    <source>
        <dbReference type="Proteomes" id="UP001642409"/>
    </source>
</evidence>
<dbReference type="Pfam" id="PF00249">
    <property type="entry name" value="Myb_DNA-binding"/>
    <property type="match status" value="1"/>
</dbReference>
<reference evidence="3 4" key="2">
    <citation type="submission" date="2024-07" db="EMBL/GenBank/DDBJ databases">
        <authorList>
            <person name="Akdeniz Z."/>
        </authorList>
    </citation>
    <scope>NUCLEOTIDE SEQUENCE [LARGE SCALE GENOMIC DNA]</scope>
</reference>
<dbReference type="Gene3D" id="1.10.10.60">
    <property type="entry name" value="Homeodomain-like"/>
    <property type="match status" value="1"/>
</dbReference>
<dbReference type="EMBL" id="CAXDID020000060">
    <property type="protein sequence ID" value="CAL6009944.1"/>
    <property type="molecule type" value="Genomic_DNA"/>
</dbReference>
<dbReference type="InterPro" id="IPR009057">
    <property type="entry name" value="Homeodomain-like_sf"/>
</dbReference>
<accession>A0AA86R6B3</accession>
<protein>
    <submittedName>
        <fullName evidence="2">Myb-like DNA-binding domain-containing protein</fullName>
    </submittedName>
    <submittedName>
        <fullName evidence="3">Myb-like_DNA-binding domain-containing protein</fullName>
    </submittedName>
</protein>
<proteinExistence type="predicted"/>
<reference evidence="2" key="1">
    <citation type="submission" date="2023-06" db="EMBL/GenBank/DDBJ databases">
        <authorList>
            <person name="Kurt Z."/>
        </authorList>
    </citation>
    <scope>NUCLEOTIDE SEQUENCE</scope>
</reference>